<evidence type="ECO:0000256" key="1">
    <source>
        <dbReference type="SAM" id="MobiDB-lite"/>
    </source>
</evidence>
<dbReference type="AlphaFoldDB" id="A0A0L6UZF0"/>
<proteinExistence type="predicted"/>
<feature type="region of interest" description="Disordered" evidence="1">
    <location>
        <begin position="73"/>
        <end position="94"/>
    </location>
</feature>
<comment type="caution">
    <text evidence="2">The sequence shown here is derived from an EMBL/GenBank/DDBJ whole genome shotgun (WGS) entry which is preliminary data.</text>
</comment>
<name>A0A0L6UZF0_9BASI</name>
<dbReference type="Proteomes" id="UP000037035">
    <property type="component" value="Unassembled WGS sequence"/>
</dbReference>
<sequence>MLRRPGFLSKEPTQQKITGIPCEHQIAQLLDAGKRAEPDEFNSQWHLKGSASKRKIKLKTKSCEPSQFERILPKHVTSEDNHQNSKKMKVQPTNKVNQVQSNQRIPALLEAPQYLRNFIHQCFHGFPERNPQQYQDTIRILLESRFP</sequence>
<evidence type="ECO:0000313" key="3">
    <source>
        <dbReference type="Proteomes" id="UP000037035"/>
    </source>
</evidence>
<gene>
    <name evidence="2" type="ORF">VP01_3122g1</name>
</gene>
<dbReference type="VEuPathDB" id="FungiDB:VP01_3122g1"/>
<organism evidence="2 3">
    <name type="scientific">Puccinia sorghi</name>
    <dbReference type="NCBI Taxonomy" id="27349"/>
    <lineage>
        <taxon>Eukaryota</taxon>
        <taxon>Fungi</taxon>
        <taxon>Dikarya</taxon>
        <taxon>Basidiomycota</taxon>
        <taxon>Pucciniomycotina</taxon>
        <taxon>Pucciniomycetes</taxon>
        <taxon>Pucciniales</taxon>
        <taxon>Pucciniaceae</taxon>
        <taxon>Puccinia</taxon>
    </lineage>
</organism>
<keyword evidence="3" id="KW-1185">Reference proteome</keyword>
<accession>A0A0L6UZF0</accession>
<reference evidence="2 3" key="1">
    <citation type="submission" date="2015-08" db="EMBL/GenBank/DDBJ databases">
        <title>Next Generation Sequencing and Analysis of the Genome of Puccinia sorghi L Schw, the Causal Agent of Maize Common Rust.</title>
        <authorList>
            <person name="Rochi L."/>
            <person name="Burguener G."/>
            <person name="Darino M."/>
            <person name="Turjanski A."/>
            <person name="Kreff E."/>
            <person name="Dieguez M.J."/>
            <person name="Sacco F."/>
        </authorList>
    </citation>
    <scope>NUCLEOTIDE SEQUENCE [LARGE SCALE GENOMIC DNA]</scope>
    <source>
        <strain evidence="2 3">RO10H11247</strain>
    </source>
</reference>
<evidence type="ECO:0000313" key="2">
    <source>
        <dbReference type="EMBL" id="KNZ53834.1"/>
    </source>
</evidence>
<dbReference type="EMBL" id="LAVV01008083">
    <property type="protein sequence ID" value="KNZ53834.1"/>
    <property type="molecule type" value="Genomic_DNA"/>
</dbReference>
<protein>
    <submittedName>
        <fullName evidence="2">Uncharacterized protein</fullName>
    </submittedName>
</protein>